<dbReference type="RefSeq" id="WP_046765020.1">
    <property type="nucleotide sequence ID" value="NZ_LBIC01000009.1"/>
</dbReference>
<dbReference type="AlphaFoldDB" id="A0A0M3ANJ1"/>
<dbReference type="PATRIC" id="fig|56193.3.peg.3779"/>
<sequence length="129" mass="13810">MTPLPKVGDILHYVFLFTHDKAAGRDEGIKTRPVMVAAVKDQRVFTVAITTKGEASVSTLPIPDAVADAAGLVRGTAVVIDQYNHFTWLGYDIRPVTSEPSFVAGRMPPGFTNSILSALLANAASINRD</sequence>
<evidence type="ECO:0000313" key="2">
    <source>
        <dbReference type="Proteomes" id="UP000033874"/>
    </source>
</evidence>
<gene>
    <name evidence="1" type="ORF">YP76_18035</name>
</gene>
<reference evidence="1 2" key="1">
    <citation type="submission" date="2015-04" db="EMBL/GenBank/DDBJ databases">
        <title>Genome sequence of aromatic hydrocarbons-degrading Sphingobium chungbukense DJ77.</title>
        <authorList>
            <person name="Kim Y.-C."/>
            <person name="Chae J.-C."/>
        </authorList>
    </citation>
    <scope>NUCLEOTIDE SEQUENCE [LARGE SCALE GENOMIC DNA]</scope>
    <source>
        <strain evidence="1 2">DJ77</strain>
    </source>
</reference>
<evidence type="ECO:0008006" key="3">
    <source>
        <dbReference type="Google" id="ProtNLM"/>
    </source>
</evidence>
<evidence type="ECO:0000313" key="1">
    <source>
        <dbReference type="EMBL" id="KKW90506.1"/>
    </source>
</evidence>
<dbReference type="EMBL" id="LBIC01000009">
    <property type="protein sequence ID" value="KKW90506.1"/>
    <property type="molecule type" value="Genomic_DNA"/>
</dbReference>
<proteinExistence type="predicted"/>
<organism evidence="1 2">
    <name type="scientific">Sphingobium chungbukense</name>
    <dbReference type="NCBI Taxonomy" id="56193"/>
    <lineage>
        <taxon>Bacteria</taxon>
        <taxon>Pseudomonadati</taxon>
        <taxon>Pseudomonadota</taxon>
        <taxon>Alphaproteobacteria</taxon>
        <taxon>Sphingomonadales</taxon>
        <taxon>Sphingomonadaceae</taxon>
        <taxon>Sphingobium</taxon>
    </lineage>
</organism>
<accession>A0A0M3ANJ1</accession>
<protein>
    <recommendedName>
        <fullName evidence="3">Growth inhibitor PemK</fullName>
    </recommendedName>
</protein>
<keyword evidence="2" id="KW-1185">Reference proteome</keyword>
<dbReference type="Proteomes" id="UP000033874">
    <property type="component" value="Unassembled WGS sequence"/>
</dbReference>
<name>A0A0M3ANJ1_9SPHN</name>
<comment type="caution">
    <text evidence="1">The sequence shown here is derived from an EMBL/GenBank/DDBJ whole genome shotgun (WGS) entry which is preliminary data.</text>
</comment>